<name>A0A381XTR1_9ZZZZ</name>
<evidence type="ECO:0000313" key="1">
    <source>
        <dbReference type="EMBL" id="SVA68186.1"/>
    </source>
</evidence>
<organism evidence="1">
    <name type="scientific">marine metagenome</name>
    <dbReference type="NCBI Taxonomy" id="408172"/>
    <lineage>
        <taxon>unclassified sequences</taxon>
        <taxon>metagenomes</taxon>
        <taxon>ecological metagenomes</taxon>
    </lineage>
</organism>
<dbReference type="AlphaFoldDB" id="A0A381XTR1"/>
<dbReference type="EMBL" id="UINC01016364">
    <property type="protein sequence ID" value="SVA68186.1"/>
    <property type="molecule type" value="Genomic_DNA"/>
</dbReference>
<proteinExistence type="predicted"/>
<sequence>MFLSKDVLQKFFTIEDVQRKLKEKGLGFWMEEQR</sequence>
<gene>
    <name evidence="1" type="ORF">METZ01_LOCUS121040</name>
</gene>
<accession>A0A381XTR1</accession>
<protein>
    <submittedName>
        <fullName evidence="1">Uncharacterized protein</fullName>
    </submittedName>
</protein>
<reference evidence="1" key="1">
    <citation type="submission" date="2018-05" db="EMBL/GenBank/DDBJ databases">
        <authorList>
            <person name="Lanie J.A."/>
            <person name="Ng W.-L."/>
            <person name="Kazmierczak K.M."/>
            <person name="Andrzejewski T.M."/>
            <person name="Davidsen T.M."/>
            <person name="Wayne K.J."/>
            <person name="Tettelin H."/>
            <person name="Glass J.I."/>
            <person name="Rusch D."/>
            <person name="Podicherti R."/>
            <person name="Tsui H.-C.T."/>
            <person name="Winkler M.E."/>
        </authorList>
    </citation>
    <scope>NUCLEOTIDE SEQUENCE</scope>
</reference>